<accession>A0ABX0UCP9</accession>
<evidence type="ECO:0000256" key="1">
    <source>
        <dbReference type="SAM" id="Coils"/>
    </source>
</evidence>
<dbReference type="Proteomes" id="UP000745859">
    <property type="component" value="Unassembled WGS sequence"/>
</dbReference>
<dbReference type="InterPro" id="IPR027417">
    <property type="entry name" value="P-loop_NTPase"/>
</dbReference>
<name>A0ABX0UCP9_9FLAO</name>
<dbReference type="Pfam" id="PF20720">
    <property type="entry name" value="nSTAND3"/>
    <property type="match status" value="1"/>
</dbReference>
<proteinExistence type="predicted"/>
<dbReference type="EMBL" id="JAASQL010000009">
    <property type="protein sequence ID" value="NIJ46588.1"/>
    <property type="molecule type" value="Genomic_DNA"/>
</dbReference>
<organism evidence="3 4">
    <name type="scientific">Wenyingzhuangia heitensis</name>
    <dbReference type="NCBI Taxonomy" id="1487859"/>
    <lineage>
        <taxon>Bacteria</taxon>
        <taxon>Pseudomonadati</taxon>
        <taxon>Bacteroidota</taxon>
        <taxon>Flavobacteriia</taxon>
        <taxon>Flavobacteriales</taxon>
        <taxon>Flavobacteriaceae</taxon>
        <taxon>Wenyingzhuangia</taxon>
    </lineage>
</organism>
<keyword evidence="4" id="KW-1185">Reference proteome</keyword>
<evidence type="ECO:0000313" key="4">
    <source>
        <dbReference type="Proteomes" id="UP000745859"/>
    </source>
</evidence>
<gene>
    <name evidence="3" type="ORF">FHR24_003078</name>
</gene>
<protein>
    <recommendedName>
        <fullName evidence="2">Novel STAND NTPase 3 domain-containing protein</fullName>
    </recommendedName>
</protein>
<dbReference type="RefSeq" id="WP_167190992.1">
    <property type="nucleotide sequence ID" value="NZ_JAASQL010000009.1"/>
</dbReference>
<feature type="domain" description="Novel STAND NTPase 3" evidence="2">
    <location>
        <begin position="63"/>
        <end position="179"/>
    </location>
</feature>
<comment type="caution">
    <text evidence="3">The sequence shown here is derived from an EMBL/GenBank/DDBJ whole genome shotgun (WGS) entry which is preliminary data.</text>
</comment>
<dbReference type="InterPro" id="IPR049050">
    <property type="entry name" value="nSTAND3"/>
</dbReference>
<dbReference type="SUPFAM" id="SSF52540">
    <property type="entry name" value="P-loop containing nucleoside triphosphate hydrolases"/>
    <property type="match status" value="1"/>
</dbReference>
<sequence length="1138" mass="134059">MNQQKNFNTHFGNTILPLNSKELNIENINSLKEGFYEGISVRYEHILADLDILRIDKLNAIDNNFQKNNIVFIHGASGQGKSTLAYRYLHNYIDSNAVYELKLSNNINDVYEVISSLNALCEGLDFPITVYIDVQPQSNYWNDVLKELSNKNNLQFLITIRQEDWNRTILGEDYNFSNIELSFNEEEAKIIYTLFSQYKTNLIFTDFNESWIQFGSKGMLLEYVYLITQGDKLKIRLKNQINRLENENKTTELEILRYACLADSFNSRIQYKEIINRLNIERSLSNLHIKLLEKEYLLKFVNDRKYLTGLHPIRSQLLCEILFDENDYINRDDYINDSISMVNEEDLHTYLLNSFDKGYHIEQLLKNLDSKHFYSWAGYNNITKALIWKGVKDYIFIKNIDNFNILYKDYAAFWTFLIPHDYSDVTDGSLHEIFKEYMSADVNDKIKNIQSNFSPKEDVYDYVLKWLSTKLQISILEEKETDLIHLGEFFFWVGYLKLKVSLSINEEEILKIFSSNNISVKNASFLLLGIQFYNYNSKEFISKLQEILIKHIRKKYNIINLKINDLVDCTYFYNLIEFEIDSEIVNNFFNNRSMEIIHLLRNIYPHKEKYSIRGTGSSFFGINLPHDPTIKNIERKKLPIPFLVEVNILIANLYSFQFRCDSWIDYSKKIYEKRITYNTLCTKLTSSFVHYFRKNNYSVFIEIVTEIEEELKSIKTIPLPKNISDKWGYISEGQNENSLEELTERKGISASKIASLKHYNNYRKNQRDYFSSLDNFLKQIGSNILSLYNIRINGNLPDDYNSNVLSSNIKDAIINHKPYVFEFENHFNNFLKKKEFEKLENTEEENLRVLFYCWKQFLNQKGSVNNKIRKNTAKSFIETKTNLNKRLIKERQNILNEMGLSFTVEVSEKTDGKLLLTCEVNSETYLASCIIARMLLQRSLNSDFFSLKKLIIDLNIKSAIYIPLFNGNPLNQTAVEISLYNLEKEIDDDGNNALLHFNLFYKIDDNIINHLKLEFWNEMIEAIKQYETFMGEITSLVEIQNQIRNIDLDEKDDEGKLIFNEYIDDLNTLMKKRIDNAIFSIKAIDIGTDIMKSFNILENLDTINLKEDKNGFEDLKISLTNNYYSFCENKISELFLNS</sequence>
<evidence type="ECO:0000259" key="2">
    <source>
        <dbReference type="Pfam" id="PF20720"/>
    </source>
</evidence>
<evidence type="ECO:0000313" key="3">
    <source>
        <dbReference type="EMBL" id="NIJ46588.1"/>
    </source>
</evidence>
<reference evidence="3 4" key="1">
    <citation type="submission" date="2020-03" db="EMBL/GenBank/DDBJ databases">
        <title>Genomic Encyclopedia of Type Strains, Phase IV (KMG-IV): sequencing the most valuable type-strain genomes for metagenomic binning, comparative biology and taxonomic classification.</title>
        <authorList>
            <person name="Goeker M."/>
        </authorList>
    </citation>
    <scope>NUCLEOTIDE SEQUENCE [LARGE SCALE GENOMIC DNA]</scope>
    <source>
        <strain evidence="3 4">DSM 101599</strain>
    </source>
</reference>
<keyword evidence="1" id="KW-0175">Coiled coil</keyword>
<feature type="coiled-coil region" evidence="1">
    <location>
        <begin position="227"/>
        <end position="261"/>
    </location>
</feature>